<feature type="non-terminal residue" evidence="1">
    <location>
        <position position="1"/>
    </location>
</feature>
<reference evidence="1 2" key="1">
    <citation type="journal article" date="2019" name="Nat. Ecol. Evol.">
        <title>Megaphylogeny resolves global patterns of mushroom evolution.</title>
        <authorList>
            <person name="Varga T."/>
            <person name="Krizsan K."/>
            <person name="Foldi C."/>
            <person name="Dima B."/>
            <person name="Sanchez-Garcia M."/>
            <person name="Sanchez-Ramirez S."/>
            <person name="Szollosi G.J."/>
            <person name="Szarkandi J.G."/>
            <person name="Papp V."/>
            <person name="Albert L."/>
            <person name="Andreopoulos W."/>
            <person name="Angelini C."/>
            <person name="Antonin V."/>
            <person name="Barry K.W."/>
            <person name="Bougher N.L."/>
            <person name="Buchanan P."/>
            <person name="Buyck B."/>
            <person name="Bense V."/>
            <person name="Catcheside P."/>
            <person name="Chovatia M."/>
            <person name="Cooper J."/>
            <person name="Damon W."/>
            <person name="Desjardin D."/>
            <person name="Finy P."/>
            <person name="Geml J."/>
            <person name="Haridas S."/>
            <person name="Hughes K."/>
            <person name="Justo A."/>
            <person name="Karasinski D."/>
            <person name="Kautmanova I."/>
            <person name="Kiss B."/>
            <person name="Kocsube S."/>
            <person name="Kotiranta H."/>
            <person name="LaButti K.M."/>
            <person name="Lechner B.E."/>
            <person name="Liimatainen K."/>
            <person name="Lipzen A."/>
            <person name="Lukacs Z."/>
            <person name="Mihaltcheva S."/>
            <person name="Morgado L.N."/>
            <person name="Niskanen T."/>
            <person name="Noordeloos M.E."/>
            <person name="Ohm R.A."/>
            <person name="Ortiz-Santana B."/>
            <person name="Ovrebo C."/>
            <person name="Racz N."/>
            <person name="Riley R."/>
            <person name="Savchenko A."/>
            <person name="Shiryaev A."/>
            <person name="Soop K."/>
            <person name="Spirin V."/>
            <person name="Szebenyi C."/>
            <person name="Tomsovsky M."/>
            <person name="Tulloss R.E."/>
            <person name="Uehling J."/>
            <person name="Grigoriev I.V."/>
            <person name="Vagvolgyi C."/>
            <person name="Papp T."/>
            <person name="Martin F.M."/>
            <person name="Miettinen O."/>
            <person name="Hibbett D.S."/>
            <person name="Nagy L.G."/>
        </authorList>
    </citation>
    <scope>NUCLEOTIDE SEQUENCE [LARGE SCALE GENOMIC DNA]</scope>
    <source>
        <strain evidence="1 2">FP101781</strain>
    </source>
</reference>
<evidence type="ECO:0000313" key="1">
    <source>
        <dbReference type="EMBL" id="TEB30619.1"/>
    </source>
</evidence>
<sequence>MNIHLLASWSPTGYVSCILTVNTGQASWSNTYPARERGLIVLRHSEHHPLEGGCLVRLISEPW</sequence>
<comment type="caution">
    <text evidence="1">The sequence shown here is derived from an EMBL/GenBank/DDBJ whole genome shotgun (WGS) entry which is preliminary data.</text>
</comment>
<gene>
    <name evidence="1" type="ORF">FA13DRAFT_1733482</name>
</gene>
<dbReference type="Proteomes" id="UP000298030">
    <property type="component" value="Unassembled WGS sequence"/>
</dbReference>
<accession>A0A4Y7TAM7</accession>
<evidence type="ECO:0000313" key="2">
    <source>
        <dbReference type="Proteomes" id="UP000298030"/>
    </source>
</evidence>
<organism evidence="1 2">
    <name type="scientific">Coprinellus micaceus</name>
    <name type="common">Glistening ink-cap mushroom</name>
    <name type="synonym">Coprinus micaceus</name>
    <dbReference type="NCBI Taxonomy" id="71717"/>
    <lineage>
        <taxon>Eukaryota</taxon>
        <taxon>Fungi</taxon>
        <taxon>Dikarya</taxon>
        <taxon>Basidiomycota</taxon>
        <taxon>Agaricomycotina</taxon>
        <taxon>Agaricomycetes</taxon>
        <taxon>Agaricomycetidae</taxon>
        <taxon>Agaricales</taxon>
        <taxon>Agaricineae</taxon>
        <taxon>Psathyrellaceae</taxon>
        <taxon>Coprinellus</taxon>
    </lineage>
</organism>
<protein>
    <submittedName>
        <fullName evidence="1">Uncharacterized protein</fullName>
    </submittedName>
</protein>
<dbReference type="AlphaFoldDB" id="A0A4Y7TAM7"/>
<proteinExistence type="predicted"/>
<keyword evidence="2" id="KW-1185">Reference proteome</keyword>
<name>A0A4Y7TAM7_COPMI</name>
<dbReference type="EMBL" id="QPFP01000022">
    <property type="protein sequence ID" value="TEB30619.1"/>
    <property type="molecule type" value="Genomic_DNA"/>
</dbReference>